<name>A0A0C5WTA6_9GAMM</name>
<feature type="compositionally biased region" description="Polar residues" evidence="9">
    <location>
        <begin position="1"/>
        <end position="26"/>
    </location>
</feature>
<reference evidence="11 12" key="1">
    <citation type="submission" date="2013-05" db="EMBL/GenBank/DDBJ databases">
        <title>Complete genome sequence of the lipase-producing bacterium Photobacterium gaetbulicola Gung47.</title>
        <authorList>
            <person name="Kim Y.-O."/>
        </authorList>
    </citation>
    <scope>NUCLEOTIDE SEQUENCE [LARGE SCALE GENOMIC DNA]</scope>
    <source>
        <strain evidence="11 12">Gung47</strain>
    </source>
</reference>
<dbReference type="PROSITE" id="PS00902">
    <property type="entry name" value="GLUTAMATE_5_KINASE"/>
    <property type="match status" value="1"/>
</dbReference>
<dbReference type="CDD" id="cd21157">
    <property type="entry name" value="PUA_G5K"/>
    <property type="match status" value="1"/>
</dbReference>
<dbReference type="GO" id="GO:0004349">
    <property type="term" value="F:glutamate 5-kinase activity"/>
    <property type="evidence" value="ECO:0007669"/>
    <property type="project" value="UniProtKB-UniRule"/>
</dbReference>
<keyword evidence="2 8" id="KW-0028">Amino-acid biosynthesis</keyword>
<evidence type="ECO:0000256" key="6">
    <source>
        <dbReference type="ARBA" id="ARBA00022777"/>
    </source>
</evidence>
<comment type="pathway">
    <text evidence="8">Amino-acid biosynthesis; L-proline biosynthesis; L-glutamate 5-semialdehyde from L-glutamate: step 1/2.</text>
</comment>
<dbReference type="FunFam" id="2.30.130.10:FF:000003">
    <property type="entry name" value="Glutamate 5-kinase"/>
    <property type="match status" value="1"/>
</dbReference>
<dbReference type="Pfam" id="PF00696">
    <property type="entry name" value="AA_kinase"/>
    <property type="match status" value="1"/>
</dbReference>
<dbReference type="InterPro" id="IPR001057">
    <property type="entry name" value="Glu/AcGlu_kinase"/>
</dbReference>
<dbReference type="GO" id="GO:0003723">
    <property type="term" value="F:RNA binding"/>
    <property type="evidence" value="ECO:0007669"/>
    <property type="project" value="InterPro"/>
</dbReference>
<evidence type="ECO:0000256" key="3">
    <source>
        <dbReference type="ARBA" id="ARBA00022650"/>
    </source>
</evidence>
<keyword evidence="7 8" id="KW-0067">ATP-binding</keyword>
<dbReference type="STRING" id="658445.H744_2c2991"/>
<dbReference type="GO" id="GO:0005524">
    <property type="term" value="F:ATP binding"/>
    <property type="evidence" value="ECO:0007669"/>
    <property type="project" value="UniProtKB-KW"/>
</dbReference>
<feature type="domain" description="PUA" evidence="10">
    <location>
        <begin position="305"/>
        <end position="388"/>
    </location>
</feature>
<dbReference type="InterPro" id="IPR041739">
    <property type="entry name" value="G5K_ProB"/>
</dbReference>
<evidence type="ECO:0000313" key="11">
    <source>
        <dbReference type="EMBL" id="AJR09642.1"/>
    </source>
</evidence>
<evidence type="ECO:0000256" key="9">
    <source>
        <dbReference type="SAM" id="MobiDB-lite"/>
    </source>
</evidence>
<keyword evidence="3 8" id="KW-0641">Proline biosynthesis</keyword>
<feature type="binding site" evidence="8">
    <location>
        <position position="78"/>
    </location>
    <ligand>
        <name>substrate</name>
    </ligand>
</feature>
<dbReference type="SUPFAM" id="SSF88697">
    <property type="entry name" value="PUA domain-like"/>
    <property type="match status" value="1"/>
</dbReference>
<keyword evidence="1 8" id="KW-0963">Cytoplasm</keyword>
<keyword evidence="5 8" id="KW-0547">Nucleotide-binding</keyword>
<dbReference type="Pfam" id="PF01472">
    <property type="entry name" value="PUA"/>
    <property type="match status" value="1"/>
</dbReference>
<evidence type="ECO:0000256" key="1">
    <source>
        <dbReference type="ARBA" id="ARBA00022490"/>
    </source>
</evidence>
<keyword evidence="12" id="KW-1185">Reference proteome</keyword>
<comment type="function">
    <text evidence="8">Catalyzes the transfer of a phosphate group to glutamate to form L-glutamate 5-phosphate.</text>
</comment>
<dbReference type="EMBL" id="CP005974">
    <property type="protein sequence ID" value="AJR09642.1"/>
    <property type="molecule type" value="Genomic_DNA"/>
</dbReference>
<accession>A0A0C5WTA6</accession>
<dbReference type="AlphaFoldDB" id="A0A0C5WTA6"/>
<keyword evidence="4 8" id="KW-0808">Transferase</keyword>
<dbReference type="InterPro" id="IPR002478">
    <property type="entry name" value="PUA"/>
</dbReference>
<feature type="binding site" evidence="8">
    <location>
        <position position="38"/>
    </location>
    <ligand>
        <name>ATP</name>
        <dbReference type="ChEBI" id="CHEBI:30616"/>
    </ligand>
</feature>
<dbReference type="InterPro" id="IPR036974">
    <property type="entry name" value="PUA_sf"/>
</dbReference>
<sequence length="396" mass="42479">MAETNILNEQNKNLVTADSRDGSQNQEVKHRPQTIVVKLGTSVLTGGTLKLDRAHMVELVRQCAQLRRQGHKVIIVTSGAIAAGREHLGYPELPKNMASKQLLAAVGQSRLIQEWESLFGIYGLHVGQMLLTRADLDDRERYLNARDMIVALLDNGIIPVVNENDAVATTEIKVGDNDNLSALVGILAGADKLLLLTDQPGLFTADPRDNPEAELIREVHTIDETLRKIAGGSVGGLGTGGMATKLQAADVARRAGIEVIIAAGSRPDVVADLAQGTSVGTRFLPLESPLESRKRWILAGPPPAGDIVIDPGAAAAVQLRGSSLLSKGISEVKGEFERGEVARIFNIQGELLARGISRYSSKDLAKIAGKHSQDIYQVLGYEYGPVAVHRDDLVVI</sequence>
<dbReference type="PANTHER" id="PTHR43654">
    <property type="entry name" value="GLUTAMATE 5-KINASE"/>
    <property type="match status" value="1"/>
</dbReference>
<dbReference type="UniPathway" id="UPA00098">
    <property type="reaction ID" value="UER00359"/>
</dbReference>
<dbReference type="InterPro" id="IPR001048">
    <property type="entry name" value="Asp/Glu/Uridylate_kinase"/>
</dbReference>
<keyword evidence="6 8" id="KW-0418">Kinase</keyword>
<proteinExistence type="inferred from homology"/>
<dbReference type="PATRIC" id="fig|658445.3.peg.5048"/>
<dbReference type="Proteomes" id="UP000032303">
    <property type="component" value="Chromosome 2"/>
</dbReference>
<dbReference type="Gene3D" id="2.30.130.10">
    <property type="entry name" value="PUA domain"/>
    <property type="match status" value="1"/>
</dbReference>
<comment type="subcellular location">
    <subcellularLocation>
        <location evidence="8">Cytoplasm</location>
    </subcellularLocation>
</comment>
<comment type="similarity">
    <text evidence="8">Belongs to the glutamate 5-kinase family.</text>
</comment>
<dbReference type="Gene3D" id="3.40.1160.10">
    <property type="entry name" value="Acetylglutamate kinase-like"/>
    <property type="match status" value="2"/>
</dbReference>
<evidence type="ECO:0000256" key="8">
    <source>
        <dbReference type="HAMAP-Rule" id="MF_00456"/>
    </source>
</evidence>
<comment type="catalytic activity">
    <reaction evidence="8">
        <text>L-glutamate + ATP = L-glutamyl 5-phosphate + ADP</text>
        <dbReference type="Rhea" id="RHEA:14877"/>
        <dbReference type="ChEBI" id="CHEBI:29985"/>
        <dbReference type="ChEBI" id="CHEBI:30616"/>
        <dbReference type="ChEBI" id="CHEBI:58274"/>
        <dbReference type="ChEBI" id="CHEBI:456216"/>
        <dbReference type="EC" id="2.7.2.11"/>
    </reaction>
</comment>
<dbReference type="CDD" id="cd04242">
    <property type="entry name" value="AAK_G5K_ProB"/>
    <property type="match status" value="1"/>
</dbReference>
<evidence type="ECO:0000259" key="10">
    <source>
        <dbReference type="SMART" id="SM00359"/>
    </source>
</evidence>
<dbReference type="PRINTS" id="PR00474">
    <property type="entry name" value="GLU5KINASE"/>
</dbReference>
<dbReference type="GO" id="GO:0005829">
    <property type="term" value="C:cytosol"/>
    <property type="evidence" value="ECO:0007669"/>
    <property type="project" value="TreeGrafter"/>
</dbReference>
<organism evidence="11 12">
    <name type="scientific">Photobacterium gaetbulicola Gung47</name>
    <dbReference type="NCBI Taxonomy" id="658445"/>
    <lineage>
        <taxon>Bacteria</taxon>
        <taxon>Pseudomonadati</taxon>
        <taxon>Pseudomonadota</taxon>
        <taxon>Gammaproteobacteria</taxon>
        <taxon>Vibrionales</taxon>
        <taxon>Vibrionaceae</taxon>
        <taxon>Photobacterium</taxon>
    </lineage>
</organism>
<feature type="binding site" evidence="8">
    <location>
        <position position="177"/>
    </location>
    <ligand>
        <name>substrate</name>
    </ligand>
</feature>
<dbReference type="FunFam" id="3.40.1160.10:FF:000006">
    <property type="entry name" value="Glutamate 5-kinase"/>
    <property type="match status" value="1"/>
</dbReference>
<evidence type="ECO:0000256" key="7">
    <source>
        <dbReference type="ARBA" id="ARBA00022840"/>
    </source>
</evidence>
<dbReference type="PANTHER" id="PTHR43654:SF1">
    <property type="entry name" value="ISOPENTENYL PHOSPHATE KINASE"/>
    <property type="match status" value="1"/>
</dbReference>
<dbReference type="InterPro" id="IPR019797">
    <property type="entry name" value="Glutamate_5-kinase_CS"/>
</dbReference>
<dbReference type="InterPro" id="IPR036393">
    <property type="entry name" value="AceGlu_kinase-like_sf"/>
</dbReference>
<evidence type="ECO:0000256" key="2">
    <source>
        <dbReference type="ARBA" id="ARBA00022605"/>
    </source>
</evidence>
<dbReference type="PROSITE" id="PS50890">
    <property type="entry name" value="PUA"/>
    <property type="match status" value="1"/>
</dbReference>
<gene>
    <name evidence="8" type="primary">proB</name>
    <name evidence="11" type="ORF">H744_2c2991</name>
</gene>
<dbReference type="KEGG" id="pgb:H744_2c2991"/>
<evidence type="ECO:0000256" key="4">
    <source>
        <dbReference type="ARBA" id="ARBA00022679"/>
    </source>
</evidence>
<feature type="binding site" evidence="8">
    <location>
        <begin position="197"/>
        <end position="198"/>
    </location>
    <ligand>
        <name>ATP</name>
        <dbReference type="ChEBI" id="CHEBI:30616"/>
    </ligand>
</feature>
<feature type="binding site" evidence="8">
    <location>
        <begin position="239"/>
        <end position="245"/>
    </location>
    <ligand>
        <name>ATP</name>
        <dbReference type="ChEBI" id="CHEBI:30616"/>
    </ligand>
</feature>
<evidence type="ECO:0000256" key="5">
    <source>
        <dbReference type="ARBA" id="ARBA00022741"/>
    </source>
</evidence>
<dbReference type="SUPFAM" id="SSF53633">
    <property type="entry name" value="Carbamate kinase-like"/>
    <property type="match status" value="1"/>
</dbReference>
<dbReference type="NCBIfam" id="TIGR01027">
    <property type="entry name" value="proB"/>
    <property type="match status" value="1"/>
</dbReference>
<feature type="region of interest" description="Disordered" evidence="9">
    <location>
        <begin position="1"/>
        <end position="31"/>
    </location>
</feature>
<feature type="binding site" evidence="8">
    <location>
        <position position="165"/>
    </location>
    <ligand>
        <name>substrate</name>
    </ligand>
</feature>
<dbReference type="InterPro" id="IPR005715">
    <property type="entry name" value="Glu_5kinase/COase_Synthase"/>
</dbReference>
<dbReference type="EC" id="2.7.2.11" evidence="8"/>
<dbReference type="GO" id="GO:0055129">
    <property type="term" value="P:L-proline biosynthetic process"/>
    <property type="evidence" value="ECO:0007669"/>
    <property type="project" value="UniProtKB-UniRule"/>
</dbReference>
<dbReference type="HAMAP" id="MF_00456">
    <property type="entry name" value="ProB"/>
    <property type="match status" value="1"/>
</dbReference>
<dbReference type="InterPro" id="IPR015947">
    <property type="entry name" value="PUA-like_sf"/>
</dbReference>
<dbReference type="PIRSF" id="PIRSF000729">
    <property type="entry name" value="GK"/>
    <property type="match status" value="1"/>
</dbReference>
<dbReference type="HOGENOM" id="CLU_025400_2_0_6"/>
<protein>
    <recommendedName>
        <fullName evidence="8">Glutamate 5-kinase</fullName>
        <ecNumber evidence="8">2.7.2.11</ecNumber>
    </recommendedName>
    <alternativeName>
        <fullName evidence="8">Gamma-glutamyl kinase</fullName>
        <shortName evidence="8">GK</shortName>
    </alternativeName>
</protein>
<dbReference type="InterPro" id="IPR011529">
    <property type="entry name" value="Glu_5kinase"/>
</dbReference>
<evidence type="ECO:0000313" key="12">
    <source>
        <dbReference type="Proteomes" id="UP000032303"/>
    </source>
</evidence>
<dbReference type="SMART" id="SM00359">
    <property type="entry name" value="PUA"/>
    <property type="match status" value="1"/>
</dbReference>